<protein>
    <submittedName>
        <fullName evidence="1">Uncharacterized protein</fullName>
    </submittedName>
</protein>
<dbReference type="EMBL" id="MK072246">
    <property type="protein sequence ID" value="AYV80652.1"/>
    <property type="molecule type" value="Genomic_DNA"/>
</dbReference>
<organism evidence="1">
    <name type="scientific">Harvfovirus sp</name>
    <dbReference type="NCBI Taxonomy" id="2487768"/>
    <lineage>
        <taxon>Viruses</taxon>
        <taxon>Varidnaviria</taxon>
        <taxon>Bamfordvirae</taxon>
        <taxon>Nucleocytoviricota</taxon>
        <taxon>Megaviricetes</taxon>
        <taxon>Imitervirales</taxon>
        <taxon>Mimiviridae</taxon>
        <taxon>Klosneuvirinae</taxon>
    </lineage>
</organism>
<accession>A0A3G5A0G6</accession>
<evidence type="ECO:0000313" key="1">
    <source>
        <dbReference type="EMBL" id="AYV80652.1"/>
    </source>
</evidence>
<name>A0A3G5A0G6_9VIRU</name>
<sequence>MSVEFNKLKAMFKEHLEKFVDSCIPLSVKDNCIYFLSEGSQLYGFDYGKNILFEPSSVNKFNMVNISMETYFNDEVKKSLEERGKLKFDDLIELSLKINYREKYIGRKFFYLKSEKKIYVWSIVSGKWEKSDVDSLRYVFANNEILSDLVSVKKSEKAKSLDDLGIDFSDLEEVSHRFRDASIHHYHKKLHKIYSLSIPQNGWYVPSDAMQKQILALVATVQAETSV</sequence>
<gene>
    <name evidence="1" type="ORF">Harvfovirus4_16</name>
</gene>
<proteinExistence type="predicted"/>
<reference evidence="1" key="1">
    <citation type="submission" date="2018-10" db="EMBL/GenBank/DDBJ databases">
        <title>Hidden diversity of soil giant viruses.</title>
        <authorList>
            <person name="Schulz F."/>
            <person name="Alteio L."/>
            <person name="Goudeau D."/>
            <person name="Ryan E.M."/>
            <person name="Malmstrom R.R."/>
            <person name="Blanchard J."/>
            <person name="Woyke T."/>
        </authorList>
    </citation>
    <scope>NUCLEOTIDE SEQUENCE</scope>
    <source>
        <strain evidence="1">HAV1</strain>
    </source>
</reference>